<evidence type="ECO:0000256" key="1">
    <source>
        <dbReference type="ARBA" id="ARBA00010883"/>
    </source>
</evidence>
<keyword evidence="3" id="KW-0812">Transmembrane</keyword>
<dbReference type="InterPro" id="IPR037909">
    <property type="entry name" value="SNX19_PX"/>
</dbReference>
<dbReference type="CDD" id="cd06893">
    <property type="entry name" value="PX_SNX19"/>
    <property type="match status" value="1"/>
</dbReference>
<dbReference type="PANTHER" id="PTHR22775">
    <property type="entry name" value="SORTING NEXIN"/>
    <property type="match status" value="1"/>
</dbReference>
<feature type="region of interest" description="Disordered" evidence="2">
    <location>
        <begin position="690"/>
        <end position="713"/>
    </location>
</feature>
<keyword evidence="3" id="KW-0472">Membrane</keyword>
<comment type="similarity">
    <text evidence="1">Belongs to the sorting nexin family.</text>
</comment>
<dbReference type="PROSITE" id="PS50195">
    <property type="entry name" value="PX"/>
    <property type="match status" value="1"/>
</dbReference>
<organism evidence="6 7">
    <name type="scientific">Polypterus senegalus</name>
    <name type="common">Senegal bichir</name>
    <dbReference type="NCBI Taxonomy" id="55291"/>
    <lineage>
        <taxon>Eukaryota</taxon>
        <taxon>Metazoa</taxon>
        <taxon>Chordata</taxon>
        <taxon>Craniata</taxon>
        <taxon>Vertebrata</taxon>
        <taxon>Euteleostomi</taxon>
        <taxon>Actinopterygii</taxon>
        <taxon>Polypteriformes</taxon>
        <taxon>Polypteridae</taxon>
        <taxon>Polypterus</taxon>
    </lineage>
</organism>
<dbReference type="InterPro" id="IPR001683">
    <property type="entry name" value="PX_dom"/>
</dbReference>
<evidence type="ECO:0000256" key="3">
    <source>
        <dbReference type="SAM" id="Phobius"/>
    </source>
</evidence>
<evidence type="ECO:0000313" key="6">
    <source>
        <dbReference type="EMBL" id="KAG2469785.1"/>
    </source>
</evidence>
<protein>
    <submittedName>
        <fullName evidence="6">SNX19 protein</fullName>
    </submittedName>
</protein>
<dbReference type="Pfam" id="PF02194">
    <property type="entry name" value="PXA"/>
    <property type="match status" value="1"/>
</dbReference>
<feature type="transmembrane region" description="Helical" evidence="3">
    <location>
        <begin position="20"/>
        <end position="53"/>
    </location>
</feature>
<dbReference type="PROSITE" id="PS51207">
    <property type="entry name" value="PXA"/>
    <property type="match status" value="1"/>
</dbReference>
<accession>A0A8X7XIK6</accession>
<keyword evidence="3" id="KW-1133">Transmembrane helix</keyword>
<dbReference type="SMART" id="SM00313">
    <property type="entry name" value="PXA"/>
    <property type="match status" value="1"/>
</dbReference>
<sequence>MSQPEQRGSSLSDFTGQKKLLGFGVFLAWILLLNFLVNMWILCIFTFFLLVLGGWKGFQAILDSNSLIYLDRFIKPERILPSPESEMQLDNEIHSTINKIIRDFVSSWYRTVSSEPEFETEVKNAMYSMALELKRRAEQVERKAFAQKLLGLCGCHLESYLMAKKIQKQNSTSTDNIWEFYKEVCFLHPSLKSPTAELNFAKAIVDLLLQVLVPQSHLESRTGRYIVGELITCNVLLPFISKVSDPDWINVALVDLLTKAKNIDIEDDHDKQLEIHCSLPLKIQSEMASHNAAQTPKNIALPSYDVEDAPMCSQQKTDENESKEENSVDVPFNAKIDENVTMDYLRPDPYSSFYSCEDSDLESPMSNDFWKSSTESLVIISNDEALPEQAKDCPTPTKYTSIIDSEDELKYMCNSSGECVTPKIIPEISEPTEEDFSNQNTAVALGRKEDMLESKHNNEGVLCEEDAKSISSYSCKEDLLTEQISSSPHELSVVPPLQTSSPTTGLECLASFSFEPLSSPDGPVVIQNLRITGTITAKEHRGIGSHVYTLYTIKYETAVDTDNPGTLQPVAYHTVNRRYSEFLTLQTRLEEKPELRKIIKNIKGPKKLFPDLPFGNMDTEKVEARKSLLESFLKQLCAVPETANSEEVQEFLALNTDARIAFVKKPFFVSRIDKIVLNAIMDSLKIAFPKSEPQSPTEDGAEIETDGKSFTDTKKSKSKLKFSSKIVPILNVADIQPKVLYCFGDETTIFDGLSLAGMEDFMREQELLLNKPCEVGTVAAEPIGLKNNERMEEGNTDNGKQKVPLKELSGKQAATIVDTGLADATLNLLCLLMKDHWSWMCTENIQKTIRIFFAPLIERWLDVHIANLTCTQQWVTYLRILQEAIWPGGSLPVRPKPVRLAEQKEQTRILSLQCLTDLLPDHSRKIPPGSFDVTSGTEPMEEDLAGPGPCGVMSRLKPMAEDQEPDPYDLTSCLPL</sequence>
<dbReference type="Gene3D" id="3.30.1520.10">
    <property type="entry name" value="Phox-like domain"/>
    <property type="match status" value="1"/>
</dbReference>
<dbReference type="SMART" id="SM00312">
    <property type="entry name" value="PX"/>
    <property type="match status" value="1"/>
</dbReference>
<dbReference type="SUPFAM" id="SSF64268">
    <property type="entry name" value="PX domain"/>
    <property type="match status" value="1"/>
</dbReference>
<dbReference type="Proteomes" id="UP000886611">
    <property type="component" value="Unassembled WGS sequence"/>
</dbReference>
<feature type="domain" description="PXA" evidence="5">
    <location>
        <begin position="86"/>
        <end position="261"/>
    </location>
</feature>
<reference evidence="6 7" key="1">
    <citation type="journal article" date="2021" name="Cell">
        <title>Tracing the genetic footprints of vertebrate landing in non-teleost ray-finned fishes.</title>
        <authorList>
            <person name="Bi X."/>
            <person name="Wang K."/>
            <person name="Yang L."/>
            <person name="Pan H."/>
            <person name="Jiang H."/>
            <person name="Wei Q."/>
            <person name="Fang M."/>
            <person name="Yu H."/>
            <person name="Zhu C."/>
            <person name="Cai Y."/>
            <person name="He Y."/>
            <person name="Gan X."/>
            <person name="Zeng H."/>
            <person name="Yu D."/>
            <person name="Zhu Y."/>
            <person name="Jiang H."/>
            <person name="Qiu Q."/>
            <person name="Yang H."/>
            <person name="Zhang Y.E."/>
            <person name="Wang W."/>
            <person name="Zhu M."/>
            <person name="He S."/>
            <person name="Zhang G."/>
        </authorList>
    </citation>
    <scope>NUCLEOTIDE SEQUENCE [LARGE SCALE GENOMIC DNA]</scope>
    <source>
        <strain evidence="6">Bchr_013</strain>
    </source>
</reference>
<gene>
    <name evidence="6" type="primary">Snx19</name>
    <name evidence="6" type="ORF">GTO96_0023076</name>
</gene>
<dbReference type="InterPro" id="IPR003114">
    <property type="entry name" value="Phox_assoc"/>
</dbReference>
<evidence type="ECO:0000313" key="7">
    <source>
        <dbReference type="Proteomes" id="UP000886611"/>
    </source>
</evidence>
<evidence type="ECO:0000256" key="2">
    <source>
        <dbReference type="SAM" id="MobiDB-lite"/>
    </source>
</evidence>
<proteinExistence type="inferred from homology"/>
<feature type="domain" description="PX" evidence="4">
    <location>
        <begin position="529"/>
        <end position="659"/>
    </location>
</feature>
<dbReference type="GO" id="GO:0035091">
    <property type="term" value="F:phosphatidylinositol binding"/>
    <property type="evidence" value="ECO:0007669"/>
    <property type="project" value="InterPro"/>
</dbReference>
<dbReference type="InterPro" id="IPR036871">
    <property type="entry name" value="PX_dom_sf"/>
</dbReference>
<evidence type="ECO:0000259" key="5">
    <source>
        <dbReference type="PROSITE" id="PS51207"/>
    </source>
</evidence>
<evidence type="ECO:0000259" key="4">
    <source>
        <dbReference type="PROSITE" id="PS50195"/>
    </source>
</evidence>
<name>A0A8X7XIK6_POLSE</name>
<keyword evidence="7" id="KW-1185">Reference proteome</keyword>
<dbReference type="EMBL" id="JAATIS010000147">
    <property type="protein sequence ID" value="KAG2469785.1"/>
    <property type="molecule type" value="Genomic_DNA"/>
</dbReference>
<dbReference type="AlphaFoldDB" id="A0A8X7XIK6"/>
<feature type="non-terminal residue" evidence="6">
    <location>
        <position position="976"/>
    </location>
</feature>
<feature type="non-terminal residue" evidence="6">
    <location>
        <position position="1"/>
    </location>
</feature>
<dbReference type="Pfam" id="PF08628">
    <property type="entry name" value="Nexin_C"/>
    <property type="match status" value="1"/>
</dbReference>
<feature type="region of interest" description="Disordered" evidence="2">
    <location>
        <begin position="925"/>
        <end position="948"/>
    </location>
</feature>
<dbReference type="PANTHER" id="PTHR22775:SF31">
    <property type="entry name" value="SORTING NEXIN-19"/>
    <property type="match status" value="1"/>
</dbReference>
<dbReference type="InterPro" id="IPR013937">
    <property type="entry name" value="Sorting_nexin_C"/>
</dbReference>
<dbReference type="Pfam" id="PF00787">
    <property type="entry name" value="PX"/>
    <property type="match status" value="1"/>
</dbReference>
<comment type="caution">
    <text evidence="6">The sequence shown here is derived from an EMBL/GenBank/DDBJ whole genome shotgun (WGS) entry which is preliminary data.</text>
</comment>